<feature type="domain" description="Endonuclease/exonuclease/phosphatase" evidence="1">
    <location>
        <begin position="61"/>
        <end position="132"/>
    </location>
</feature>
<reference evidence="2" key="1">
    <citation type="submission" date="2020-08" db="EMBL/GenBank/DDBJ databases">
        <title>Multicomponent nature underlies the extraordinary mechanical properties of spider dragline silk.</title>
        <authorList>
            <person name="Kono N."/>
            <person name="Nakamura H."/>
            <person name="Mori M."/>
            <person name="Yoshida Y."/>
            <person name="Ohtoshi R."/>
            <person name="Malay A.D."/>
            <person name="Moran D.A.P."/>
            <person name="Tomita M."/>
            <person name="Numata K."/>
            <person name="Arakawa K."/>
        </authorList>
    </citation>
    <scope>NUCLEOTIDE SEQUENCE</scope>
</reference>
<comment type="caution">
    <text evidence="2">The sequence shown here is derived from an EMBL/GenBank/DDBJ whole genome shotgun (WGS) entry which is preliminary data.</text>
</comment>
<organism evidence="2 3">
    <name type="scientific">Trichonephila inaurata madagascariensis</name>
    <dbReference type="NCBI Taxonomy" id="2747483"/>
    <lineage>
        <taxon>Eukaryota</taxon>
        <taxon>Metazoa</taxon>
        <taxon>Ecdysozoa</taxon>
        <taxon>Arthropoda</taxon>
        <taxon>Chelicerata</taxon>
        <taxon>Arachnida</taxon>
        <taxon>Araneae</taxon>
        <taxon>Araneomorphae</taxon>
        <taxon>Entelegynae</taxon>
        <taxon>Araneoidea</taxon>
        <taxon>Nephilidae</taxon>
        <taxon>Trichonephila</taxon>
        <taxon>Trichonephila inaurata</taxon>
    </lineage>
</organism>
<accession>A0A8X6XET3</accession>
<keyword evidence="2" id="KW-0695">RNA-directed DNA polymerase</keyword>
<evidence type="ECO:0000313" key="3">
    <source>
        <dbReference type="Proteomes" id="UP000886998"/>
    </source>
</evidence>
<dbReference type="SUPFAM" id="SSF56219">
    <property type="entry name" value="DNase I-like"/>
    <property type="match status" value="1"/>
</dbReference>
<dbReference type="AlphaFoldDB" id="A0A8X6XET3"/>
<evidence type="ECO:0000259" key="1">
    <source>
        <dbReference type="Pfam" id="PF14529"/>
    </source>
</evidence>
<proteinExistence type="predicted"/>
<dbReference type="OrthoDB" id="6436748at2759"/>
<keyword evidence="2" id="KW-0548">Nucleotidyltransferase</keyword>
<keyword evidence="3" id="KW-1185">Reference proteome</keyword>
<protein>
    <submittedName>
        <fullName evidence="2">Putative RNA-directed DNA polymerase from transposon X-element</fullName>
    </submittedName>
</protein>
<keyword evidence="2" id="KW-0808">Transferase</keyword>
<dbReference type="Gene3D" id="3.60.10.10">
    <property type="entry name" value="Endonuclease/exonuclease/phosphatase"/>
    <property type="match status" value="1"/>
</dbReference>
<dbReference type="Proteomes" id="UP000886998">
    <property type="component" value="Unassembled WGS sequence"/>
</dbReference>
<sequence>MLHPCHSLNLPNYKTYRNDRTTHRGGGTAILIKSSIPHHILDIKTHNIENTTLNIEGDRNITISSIYRPPRSPAPTLVTDLLKIFRNRPECLIVGDLNANHRTWNQHPTPNSAGTVLTNSLGTVDLQSQPQKNPQ</sequence>
<dbReference type="EMBL" id="BMAV01007506">
    <property type="protein sequence ID" value="GFY50471.1"/>
    <property type="molecule type" value="Genomic_DNA"/>
</dbReference>
<evidence type="ECO:0000313" key="2">
    <source>
        <dbReference type="EMBL" id="GFY50471.1"/>
    </source>
</evidence>
<dbReference type="InterPro" id="IPR005135">
    <property type="entry name" value="Endo/exonuclease/phosphatase"/>
</dbReference>
<dbReference type="GO" id="GO:0003964">
    <property type="term" value="F:RNA-directed DNA polymerase activity"/>
    <property type="evidence" value="ECO:0007669"/>
    <property type="project" value="UniProtKB-KW"/>
</dbReference>
<dbReference type="Pfam" id="PF14529">
    <property type="entry name" value="Exo_endo_phos_2"/>
    <property type="match status" value="1"/>
</dbReference>
<gene>
    <name evidence="2" type="primary">X-elementORF2_302</name>
    <name evidence="2" type="ORF">TNIN_340371</name>
</gene>
<dbReference type="InterPro" id="IPR036691">
    <property type="entry name" value="Endo/exonu/phosph_ase_sf"/>
</dbReference>
<name>A0A8X6XET3_9ARAC</name>